<keyword evidence="9" id="KW-0677">Repeat</keyword>
<reference evidence="15" key="2">
    <citation type="submission" date="2022-01" db="EMBL/GenBank/DDBJ databases">
        <authorList>
            <person name="Yamashiro T."/>
            <person name="Shiraishi A."/>
            <person name="Satake H."/>
            <person name="Nakayama K."/>
        </authorList>
    </citation>
    <scope>NUCLEOTIDE SEQUENCE</scope>
</reference>
<gene>
    <name evidence="15" type="ORF">Tco_0703036</name>
</gene>
<accession>A0ABQ4XZF4</accession>
<dbReference type="Gene3D" id="3.40.50.150">
    <property type="entry name" value="Vaccinia Virus protein VP39"/>
    <property type="match status" value="1"/>
</dbReference>
<reference evidence="15" key="1">
    <citation type="journal article" date="2022" name="Int. J. Mol. Sci.">
        <title>Draft Genome of Tanacetum Coccineum: Genomic Comparison of Closely Related Tanacetum-Family Plants.</title>
        <authorList>
            <person name="Yamashiro T."/>
            <person name="Shiraishi A."/>
            <person name="Nakayama K."/>
            <person name="Satake H."/>
        </authorList>
    </citation>
    <scope>NUCLEOTIDE SEQUENCE</scope>
</reference>
<feature type="domain" description="Protein kinase" evidence="14">
    <location>
        <begin position="180"/>
        <end position="445"/>
    </location>
</feature>
<keyword evidence="7 13" id="KW-0812">Transmembrane</keyword>
<keyword evidence="5" id="KW-0808">Transferase</keyword>
<dbReference type="PROSITE" id="PS50011">
    <property type="entry name" value="PROTEIN_KINASE_DOM"/>
    <property type="match status" value="1"/>
</dbReference>
<evidence type="ECO:0000313" key="16">
    <source>
        <dbReference type="Proteomes" id="UP001151760"/>
    </source>
</evidence>
<dbReference type="Proteomes" id="UP001151760">
    <property type="component" value="Unassembled WGS sequence"/>
</dbReference>
<keyword evidence="4" id="KW-0433">Leucine-rich repeat</keyword>
<comment type="subcellular location">
    <subcellularLocation>
        <location evidence="1">Membrane</location>
        <topology evidence="1">Single-pass type I membrane protein</topology>
    </subcellularLocation>
</comment>
<dbReference type="Pfam" id="PF00560">
    <property type="entry name" value="LRR_1"/>
    <property type="match status" value="3"/>
</dbReference>
<evidence type="ECO:0000256" key="2">
    <source>
        <dbReference type="ARBA" id="ARBA00009059"/>
    </source>
</evidence>
<dbReference type="InterPro" id="IPR008271">
    <property type="entry name" value="Ser/Thr_kinase_AS"/>
</dbReference>
<evidence type="ECO:0000313" key="15">
    <source>
        <dbReference type="EMBL" id="GJS70195.1"/>
    </source>
</evidence>
<comment type="similarity">
    <text evidence="2">Belongs to the methyltransferase superfamily. NTM1 family.</text>
</comment>
<dbReference type="InterPro" id="IPR029063">
    <property type="entry name" value="SAM-dependent_MTases_sf"/>
</dbReference>
<keyword evidence="3" id="KW-0489">Methyltransferase</keyword>
<dbReference type="InterPro" id="IPR011009">
    <property type="entry name" value="Kinase-like_dom_sf"/>
</dbReference>
<dbReference type="Gene3D" id="3.80.10.10">
    <property type="entry name" value="Ribonuclease Inhibitor"/>
    <property type="match status" value="1"/>
</dbReference>
<dbReference type="SUPFAM" id="SSF56112">
    <property type="entry name" value="Protein kinase-like (PK-like)"/>
    <property type="match status" value="1"/>
</dbReference>
<keyword evidence="8" id="KW-0732">Signal</keyword>
<evidence type="ECO:0000256" key="6">
    <source>
        <dbReference type="ARBA" id="ARBA00022691"/>
    </source>
</evidence>
<keyword evidence="16" id="KW-1185">Reference proteome</keyword>
<evidence type="ECO:0000256" key="7">
    <source>
        <dbReference type="ARBA" id="ARBA00022692"/>
    </source>
</evidence>
<evidence type="ECO:0000256" key="4">
    <source>
        <dbReference type="ARBA" id="ARBA00022614"/>
    </source>
</evidence>
<keyword evidence="10 13" id="KW-1133">Transmembrane helix</keyword>
<dbReference type="InterPro" id="IPR032675">
    <property type="entry name" value="LRR_dom_sf"/>
</dbReference>
<evidence type="ECO:0000256" key="5">
    <source>
        <dbReference type="ARBA" id="ARBA00022679"/>
    </source>
</evidence>
<dbReference type="InterPro" id="IPR008576">
    <property type="entry name" value="MeTrfase_NTM1"/>
</dbReference>
<protein>
    <submittedName>
        <fullName evidence="15">LRR receptor-like serine/threonine-protein kinase ERECTA</fullName>
    </submittedName>
</protein>
<dbReference type="InterPro" id="IPR001611">
    <property type="entry name" value="Leu-rich_rpt"/>
</dbReference>
<dbReference type="Gene3D" id="1.10.510.10">
    <property type="entry name" value="Transferase(Phosphotransferase) domain 1"/>
    <property type="match status" value="1"/>
</dbReference>
<dbReference type="InterPro" id="IPR000719">
    <property type="entry name" value="Prot_kinase_dom"/>
</dbReference>
<evidence type="ECO:0000256" key="1">
    <source>
        <dbReference type="ARBA" id="ARBA00004479"/>
    </source>
</evidence>
<feature type="transmembrane region" description="Helical" evidence="13">
    <location>
        <begin position="296"/>
        <end position="319"/>
    </location>
</feature>
<evidence type="ECO:0000256" key="8">
    <source>
        <dbReference type="ARBA" id="ARBA00022729"/>
    </source>
</evidence>
<keyword evidence="12" id="KW-0675">Receptor</keyword>
<keyword evidence="6" id="KW-0949">S-adenosyl-L-methionine</keyword>
<feature type="transmembrane region" description="Helical" evidence="13">
    <location>
        <begin position="83"/>
        <end position="111"/>
    </location>
</feature>
<dbReference type="SUPFAM" id="SSF52058">
    <property type="entry name" value="L domain-like"/>
    <property type="match status" value="1"/>
</dbReference>
<evidence type="ECO:0000256" key="11">
    <source>
        <dbReference type="ARBA" id="ARBA00023136"/>
    </source>
</evidence>
<evidence type="ECO:0000256" key="12">
    <source>
        <dbReference type="ARBA" id="ARBA00023170"/>
    </source>
</evidence>
<dbReference type="Pfam" id="PF00069">
    <property type="entry name" value="Pkinase"/>
    <property type="match status" value="1"/>
</dbReference>
<sequence length="445" mass="48462">MKSVITISCFDTDYEVVIGSVVAIRLLLLANTATDYGSGIGREFTPDAGRYDVISIQWCVGQLADDDFVSFFKKLAKAGPKTLVIVVPLIDGMLGSVIPTCTLFGAFMFIIGVRMLQCSGSPPCVGDLNLSSNNISGPIPIELPLIGNLDTLDLSNNMISGPIPFPLGDLEHLLKLNLSWNALTGYLLAEFGNLRSVMEIDLSYNHLFGILPQELGQLQSLFMLKLESNNLTGGLVSLVNCLSLSVSKVSYNNLAGDIPTTNNFSKFSPDSFLANPGLCNSSLNSCHASRSTERGIALGGLVLLMITWKTAAFGISFMVRPLKKKKLDWETQIQIALGAAQGLAYLHHDCSLRIIHRDVKSSNILLDKDFEAHLTDFGIAKSLFQSKFLSECQQWPHLNLLLPVIGGAADVEKNSSDCGKRKLTTYEDSDVFETYSQLSARNVRP</sequence>
<evidence type="ECO:0000256" key="13">
    <source>
        <dbReference type="SAM" id="Phobius"/>
    </source>
</evidence>
<dbReference type="Pfam" id="PF05891">
    <property type="entry name" value="Methyltransf_PK"/>
    <property type="match status" value="1"/>
</dbReference>
<dbReference type="PANTHER" id="PTHR48053:SF120">
    <property type="entry name" value="PROTEIN KINASE DOMAIN-CONTAINING PROTEIN"/>
    <property type="match status" value="1"/>
</dbReference>
<evidence type="ECO:0000259" key="14">
    <source>
        <dbReference type="PROSITE" id="PS50011"/>
    </source>
</evidence>
<dbReference type="PANTHER" id="PTHR48053">
    <property type="entry name" value="LEUCINE RICH REPEAT FAMILY PROTEIN, EXPRESSED"/>
    <property type="match status" value="1"/>
</dbReference>
<proteinExistence type="inferred from homology"/>
<evidence type="ECO:0000256" key="9">
    <source>
        <dbReference type="ARBA" id="ARBA00022737"/>
    </source>
</evidence>
<dbReference type="InterPro" id="IPR051716">
    <property type="entry name" value="Plant_RL_S/T_kinase"/>
</dbReference>
<dbReference type="PROSITE" id="PS00108">
    <property type="entry name" value="PROTEIN_KINASE_ST"/>
    <property type="match status" value="1"/>
</dbReference>
<name>A0ABQ4XZF4_9ASTR</name>
<dbReference type="EMBL" id="BQNB010009917">
    <property type="protein sequence ID" value="GJS70195.1"/>
    <property type="molecule type" value="Genomic_DNA"/>
</dbReference>
<evidence type="ECO:0000256" key="10">
    <source>
        <dbReference type="ARBA" id="ARBA00022989"/>
    </source>
</evidence>
<comment type="caution">
    <text evidence="15">The sequence shown here is derived from an EMBL/GenBank/DDBJ whole genome shotgun (WGS) entry which is preliminary data.</text>
</comment>
<keyword evidence="11 13" id="KW-0472">Membrane</keyword>
<evidence type="ECO:0000256" key="3">
    <source>
        <dbReference type="ARBA" id="ARBA00022603"/>
    </source>
</evidence>
<organism evidence="15 16">
    <name type="scientific">Tanacetum coccineum</name>
    <dbReference type="NCBI Taxonomy" id="301880"/>
    <lineage>
        <taxon>Eukaryota</taxon>
        <taxon>Viridiplantae</taxon>
        <taxon>Streptophyta</taxon>
        <taxon>Embryophyta</taxon>
        <taxon>Tracheophyta</taxon>
        <taxon>Spermatophyta</taxon>
        <taxon>Magnoliopsida</taxon>
        <taxon>eudicotyledons</taxon>
        <taxon>Gunneridae</taxon>
        <taxon>Pentapetalae</taxon>
        <taxon>asterids</taxon>
        <taxon>campanulids</taxon>
        <taxon>Asterales</taxon>
        <taxon>Asteraceae</taxon>
        <taxon>Asteroideae</taxon>
        <taxon>Anthemideae</taxon>
        <taxon>Anthemidinae</taxon>
        <taxon>Tanacetum</taxon>
    </lineage>
</organism>